<proteinExistence type="predicted"/>
<organism evidence="2 3">
    <name type="scientific">Dendrobium nobile</name>
    <name type="common">Orchid</name>
    <dbReference type="NCBI Taxonomy" id="94219"/>
    <lineage>
        <taxon>Eukaryota</taxon>
        <taxon>Viridiplantae</taxon>
        <taxon>Streptophyta</taxon>
        <taxon>Embryophyta</taxon>
        <taxon>Tracheophyta</taxon>
        <taxon>Spermatophyta</taxon>
        <taxon>Magnoliopsida</taxon>
        <taxon>Liliopsida</taxon>
        <taxon>Asparagales</taxon>
        <taxon>Orchidaceae</taxon>
        <taxon>Epidendroideae</taxon>
        <taxon>Malaxideae</taxon>
        <taxon>Dendrobiinae</taxon>
        <taxon>Dendrobium</taxon>
    </lineage>
</organism>
<dbReference type="AlphaFoldDB" id="A0A8T3BFK6"/>
<keyword evidence="3" id="KW-1185">Reference proteome</keyword>
<comment type="caution">
    <text evidence="2">The sequence shown here is derived from an EMBL/GenBank/DDBJ whole genome shotgun (WGS) entry which is preliminary data.</text>
</comment>
<dbReference type="EMBL" id="JAGYWB010000009">
    <property type="protein sequence ID" value="KAI0511193.1"/>
    <property type="molecule type" value="Genomic_DNA"/>
</dbReference>
<name>A0A8T3BFK6_DENNO</name>
<evidence type="ECO:0000313" key="1">
    <source>
        <dbReference type="EMBL" id="KAI0511192.1"/>
    </source>
</evidence>
<dbReference type="Proteomes" id="UP000829196">
    <property type="component" value="Unassembled WGS sequence"/>
</dbReference>
<evidence type="ECO:0000313" key="3">
    <source>
        <dbReference type="Proteomes" id="UP000829196"/>
    </source>
</evidence>
<sequence>MTTQYLIRLSGKKVNRKASQYKTNLRKFFNTANHKIFYHRPLCYNTYNSPISFQYKATLRTYQRTSKLLATCHQEPKEAFDSNSQTYLSNQIIDAHENLQFESTNFYLTMDFMR</sequence>
<dbReference type="EMBL" id="JAGYWB010000009">
    <property type="protein sequence ID" value="KAI0511192.1"/>
    <property type="molecule type" value="Genomic_DNA"/>
</dbReference>
<reference evidence="2" key="1">
    <citation type="journal article" date="2022" name="Front. Genet.">
        <title>Chromosome-Scale Assembly of the Dendrobium nobile Genome Provides Insights Into the Molecular Mechanism of the Biosynthesis of the Medicinal Active Ingredient of Dendrobium.</title>
        <authorList>
            <person name="Xu Q."/>
            <person name="Niu S.-C."/>
            <person name="Li K.-L."/>
            <person name="Zheng P.-J."/>
            <person name="Zhang X.-J."/>
            <person name="Jia Y."/>
            <person name="Liu Y."/>
            <person name="Niu Y.-X."/>
            <person name="Yu L.-H."/>
            <person name="Chen D.-F."/>
            <person name="Zhang G.-Q."/>
        </authorList>
    </citation>
    <scope>NUCLEOTIDE SEQUENCE</scope>
    <source>
        <tissue evidence="2">Leaf</tissue>
    </source>
</reference>
<accession>A0A8T3BFK6</accession>
<evidence type="ECO:0000313" key="2">
    <source>
        <dbReference type="EMBL" id="KAI0511193.1"/>
    </source>
</evidence>
<gene>
    <name evidence="1" type="ORF">KFK09_011817</name>
    <name evidence="2" type="ORF">KFK09_011818</name>
</gene>
<protein>
    <submittedName>
        <fullName evidence="2">Uncharacterized protein</fullName>
    </submittedName>
</protein>